<dbReference type="InterPro" id="IPR006059">
    <property type="entry name" value="SBP"/>
</dbReference>
<dbReference type="AlphaFoldDB" id="A0A7X9UC91"/>
<dbReference type="InterPro" id="IPR050490">
    <property type="entry name" value="Bact_solute-bd_prot1"/>
</dbReference>
<sequence>MSTTLKGITWNHSRGFTSIVGVAQRFSELNPGIDIVWEKRSLSEFESKPIQMLAQDYDFLVIDHPWAGFAAKHNVLLPLNSYLPAEFLADQAENSVGKSHASYNFNGFQAALAIDAASPVSIYRPDKMDASQVPHDFEDVIELAKTGAVIYAATPTYLLMDFYAMCATSGGALFDESDPEHVVDAAHGQAVLEDMRRLAMCCPSEIFSYNTIDLHEALATSDTATYCPFVYGYVNYSRRGYAQHVLKAGNIINYHSHMLQGVLGGTGLAISSQCKHIDEAIAFAQYALSPEIQRTLYCDCGGQPGHRAAWLDEECNRTTLNFYKDTLESLNHAYLRPRYSGYLTFQDNAGVIIRDYVRSGGDVAATLKKLNELYVSSREQ</sequence>
<comment type="caution">
    <text evidence="1">The sequence shown here is derived from an EMBL/GenBank/DDBJ whole genome shotgun (WGS) entry which is preliminary data.</text>
</comment>
<proteinExistence type="predicted"/>
<organism evidence="1 2">
    <name type="scientific">Collinsella acetigenes</name>
    <dbReference type="NCBI Taxonomy" id="2713419"/>
    <lineage>
        <taxon>Bacteria</taxon>
        <taxon>Bacillati</taxon>
        <taxon>Actinomycetota</taxon>
        <taxon>Coriobacteriia</taxon>
        <taxon>Coriobacteriales</taxon>
        <taxon>Coriobacteriaceae</taxon>
        <taxon>Collinsella</taxon>
    </lineage>
</organism>
<protein>
    <submittedName>
        <fullName evidence="1">Extracellular solute-binding protein</fullName>
    </submittedName>
</protein>
<dbReference type="Proteomes" id="UP000546970">
    <property type="component" value="Unassembled WGS sequence"/>
</dbReference>
<dbReference type="Pfam" id="PF13416">
    <property type="entry name" value="SBP_bac_8"/>
    <property type="match status" value="1"/>
</dbReference>
<name>A0A7X9UC91_9ACTN</name>
<dbReference type="SUPFAM" id="SSF53850">
    <property type="entry name" value="Periplasmic binding protein-like II"/>
    <property type="match status" value="1"/>
</dbReference>
<gene>
    <name evidence="1" type="ORF">HF320_05865</name>
</gene>
<evidence type="ECO:0000313" key="1">
    <source>
        <dbReference type="EMBL" id="NMF55851.1"/>
    </source>
</evidence>
<reference evidence="1 2" key="1">
    <citation type="submission" date="2020-04" db="EMBL/GenBank/DDBJ databases">
        <title>Collinsella sp. KGMB02528 nov., an anaerobic actinobacterium isolated from human feces.</title>
        <authorList>
            <person name="Han K.-I."/>
            <person name="Eom M.K."/>
            <person name="Kim J.-S."/>
            <person name="Lee K.C."/>
            <person name="Suh M.K."/>
            <person name="Park S.-H."/>
            <person name="Lee J.H."/>
            <person name="Kang S.W."/>
            <person name="Park J.-E."/>
            <person name="Oh B.S."/>
            <person name="Yu S.Y."/>
            <person name="Choi S.-H."/>
            <person name="Lee D.H."/>
            <person name="Yoon H."/>
            <person name="Kim B.-Y."/>
            <person name="Lee J.H."/>
            <person name="Lee J.-S."/>
        </authorList>
    </citation>
    <scope>NUCLEOTIDE SEQUENCE [LARGE SCALE GENOMIC DNA]</scope>
    <source>
        <strain evidence="1 2">KGMB02528</strain>
    </source>
</reference>
<dbReference type="EMBL" id="JABBCP010000003">
    <property type="protein sequence ID" value="NMF55851.1"/>
    <property type="molecule type" value="Genomic_DNA"/>
</dbReference>
<dbReference type="PANTHER" id="PTHR43649">
    <property type="entry name" value="ARABINOSE-BINDING PROTEIN-RELATED"/>
    <property type="match status" value="1"/>
</dbReference>
<dbReference type="Gene3D" id="3.40.190.10">
    <property type="entry name" value="Periplasmic binding protein-like II"/>
    <property type="match status" value="1"/>
</dbReference>
<accession>A0A7X9UC91</accession>
<keyword evidence="2" id="KW-1185">Reference proteome</keyword>
<evidence type="ECO:0000313" key="2">
    <source>
        <dbReference type="Proteomes" id="UP000546970"/>
    </source>
</evidence>
<dbReference type="PANTHER" id="PTHR43649:SF12">
    <property type="entry name" value="DIACETYLCHITOBIOSE BINDING PROTEIN DASA"/>
    <property type="match status" value="1"/>
</dbReference>
<dbReference type="RefSeq" id="WP_169277492.1">
    <property type="nucleotide sequence ID" value="NZ_JABBCP010000003.1"/>
</dbReference>